<name>A9JXC0_PHANO</name>
<dbReference type="InParanoid" id="A9JXC0"/>
<dbReference type="GeneID" id="5978803"/>
<accession>A9JXC0</accession>
<evidence type="ECO:0000313" key="1">
    <source>
        <dbReference type="EMBL" id="EDP89810.1"/>
    </source>
</evidence>
<sequence length="103" mass="11433">MFEKRISKMSTIDNSIPFLLGDQPCTDLASEGVKKGLGVNVIDSQGKTGLVQEYVLEKVCAGESYFFGFETGFRGKDVQETFYTLDVHVSKYAILRDGLFGLH</sequence>
<dbReference type="RefSeq" id="XP_001801895.1">
    <property type="nucleotide sequence ID" value="XM_001801843.1"/>
</dbReference>
<dbReference type="Proteomes" id="UP000001055">
    <property type="component" value="Unassembled WGS sequence"/>
</dbReference>
<dbReference type="KEGG" id="pno:SNOG_20124"/>
<organism evidence="1 2">
    <name type="scientific">Phaeosphaeria nodorum (strain SN15 / ATCC MYA-4574 / FGSC 10173)</name>
    <name type="common">Glume blotch fungus</name>
    <name type="synonym">Parastagonospora nodorum</name>
    <dbReference type="NCBI Taxonomy" id="321614"/>
    <lineage>
        <taxon>Eukaryota</taxon>
        <taxon>Fungi</taxon>
        <taxon>Dikarya</taxon>
        <taxon>Ascomycota</taxon>
        <taxon>Pezizomycotina</taxon>
        <taxon>Dothideomycetes</taxon>
        <taxon>Pleosporomycetidae</taxon>
        <taxon>Pleosporales</taxon>
        <taxon>Pleosporineae</taxon>
        <taxon>Phaeosphaeriaceae</taxon>
        <taxon>Parastagonospora</taxon>
    </lineage>
</organism>
<gene>
    <name evidence="1" type="ORF">SNOG_20124</name>
</gene>
<evidence type="ECO:0000313" key="2">
    <source>
        <dbReference type="Proteomes" id="UP000001055"/>
    </source>
</evidence>
<proteinExistence type="predicted"/>
<reference evidence="2" key="1">
    <citation type="journal article" date="2007" name="Plant Cell">
        <title>Dothideomycete-plant interactions illuminated by genome sequencing and EST analysis of the wheat pathogen Stagonospora nodorum.</title>
        <authorList>
            <person name="Hane J.K."/>
            <person name="Lowe R.G."/>
            <person name="Solomon P.S."/>
            <person name="Tan K.C."/>
            <person name="Schoch C.L."/>
            <person name="Spatafora J.W."/>
            <person name="Crous P.W."/>
            <person name="Kodira C."/>
            <person name="Birren B.W."/>
            <person name="Galagan J.E."/>
            <person name="Torriani S.F."/>
            <person name="McDonald B.A."/>
            <person name="Oliver R.P."/>
        </authorList>
    </citation>
    <scope>NUCLEOTIDE SEQUENCE [LARGE SCALE GENOMIC DNA]</scope>
    <source>
        <strain evidence="2">SN15 / ATCC MYA-4574 / FGSC 10173</strain>
    </source>
</reference>
<dbReference type="AlphaFoldDB" id="A9JXC0"/>
<protein>
    <submittedName>
        <fullName evidence="1">Uncharacterized protein</fullName>
    </submittedName>
</protein>
<dbReference type="EMBL" id="CH445344">
    <property type="protein sequence ID" value="EDP89810.1"/>
    <property type="molecule type" value="Genomic_DNA"/>
</dbReference>